<accession>A0A0G4DCS0</accession>
<protein>
    <submittedName>
        <fullName evidence="1">Enterocin F4-9</fullName>
    </submittedName>
</protein>
<organism evidence="1">
    <name type="scientific">Enterococcus faecalis</name>
    <name type="common">Streptococcus faecalis</name>
    <dbReference type="NCBI Taxonomy" id="1351"/>
    <lineage>
        <taxon>Bacteria</taxon>
        <taxon>Bacillati</taxon>
        <taxon>Bacillota</taxon>
        <taxon>Bacilli</taxon>
        <taxon>Lactobacillales</taxon>
        <taxon>Enterococcaceae</taxon>
        <taxon>Enterococcus</taxon>
    </lineage>
</organism>
<reference evidence="1" key="1">
    <citation type="journal article" date="2015" name="Appl. Environ. Microbiol.">
        <title>Enterocin F4-9, a Novel O-Linked Glycosylated Bacteriocin.</title>
        <authorList>
            <person name="Maky M.A."/>
            <person name="Ishibashi N."/>
            <person name="Zendo T."/>
            <person name="Perez R.H."/>
            <person name="Doud J.R."/>
            <person name="Karmi M."/>
            <person name="Sonomoto K."/>
        </authorList>
    </citation>
    <scope>NUCLEOTIDE SEQUENCE</scope>
    <source>
        <strain evidence="1">F4-9</strain>
    </source>
</reference>
<sequence length="67" mass="7233">MGNSILNKMTVEEMEAVKGGNLVCPPMPDYIKRLSTGKGVSSVYMAWQIANCKSSGSCMKGQTNRTC</sequence>
<proteinExistence type="predicted"/>
<name>A0A0G4DCS0_ENTFL</name>
<gene>
    <name evidence="1" type="primary">enfA49</name>
</gene>
<dbReference type="AlphaFoldDB" id="A0A0G4DCS0"/>
<dbReference type="EMBL" id="LC029806">
    <property type="protein sequence ID" value="BAR87969.1"/>
    <property type="molecule type" value="Genomic_DNA"/>
</dbReference>
<evidence type="ECO:0000313" key="1">
    <source>
        <dbReference type="EMBL" id="BAR87969.1"/>
    </source>
</evidence>